<evidence type="ECO:0008006" key="3">
    <source>
        <dbReference type="Google" id="ProtNLM"/>
    </source>
</evidence>
<dbReference type="RefSeq" id="WP_116571795.1">
    <property type="nucleotide sequence ID" value="NZ_QDGZ01000003.1"/>
</dbReference>
<comment type="caution">
    <text evidence="1">The sequence shown here is derived from an EMBL/GenBank/DDBJ whole genome shotgun (WGS) entry which is preliminary data.</text>
</comment>
<dbReference type="EMBL" id="QDGZ01000003">
    <property type="protein sequence ID" value="PVG83317.1"/>
    <property type="molecule type" value="Genomic_DNA"/>
</dbReference>
<accession>A0A2T8FC81</accession>
<keyword evidence="2" id="KW-1185">Reference proteome</keyword>
<dbReference type="OrthoDB" id="3689408at2"/>
<evidence type="ECO:0000313" key="2">
    <source>
        <dbReference type="Proteomes" id="UP000246018"/>
    </source>
</evidence>
<proteinExistence type="predicted"/>
<name>A0A2T8FC81_9ACTN</name>
<dbReference type="AlphaFoldDB" id="A0A2T8FC81"/>
<reference evidence="1 2" key="1">
    <citation type="submission" date="2018-04" db="EMBL/GenBank/DDBJ databases">
        <title>Genome of Nocardioides gansuensis WSJ-1.</title>
        <authorList>
            <person name="Wu S."/>
            <person name="Wang G."/>
        </authorList>
    </citation>
    <scope>NUCLEOTIDE SEQUENCE [LARGE SCALE GENOMIC DNA]</scope>
    <source>
        <strain evidence="1 2">WSJ-1</strain>
    </source>
</reference>
<protein>
    <recommendedName>
        <fullName evidence="3">Carboxypeptidase regulatory-like domain-containing protein</fullName>
    </recommendedName>
</protein>
<dbReference type="Proteomes" id="UP000246018">
    <property type="component" value="Unassembled WGS sequence"/>
</dbReference>
<evidence type="ECO:0000313" key="1">
    <source>
        <dbReference type="EMBL" id="PVG83317.1"/>
    </source>
</evidence>
<sequence>MSEMDENSLAAAPLDGEDARVLRMLRELDEARDPVPAGLTERIGFALTVAALEAEVAELTALSAEGAGVRGEMEVANTVSFSGADLTAMITIEPADDGSRRVSGWASATPVEVQLRSATGVQDTTTDAEGRFGFDHVRPGLVHLVLRRQDMPGTPPLITPPIEI</sequence>
<gene>
    <name evidence="1" type="ORF">DDE18_08460</name>
</gene>
<organism evidence="1 2">
    <name type="scientific">Nocardioides gansuensis</name>
    <dbReference type="NCBI Taxonomy" id="2138300"/>
    <lineage>
        <taxon>Bacteria</taxon>
        <taxon>Bacillati</taxon>
        <taxon>Actinomycetota</taxon>
        <taxon>Actinomycetes</taxon>
        <taxon>Propionibacteriales</taxon>
        <taxon>Nocardioidaceae</taxon>
        <taxon>Nocardioides</taxon>
    </lineage>
</organism>